<gene>
    <name evidence="3" type="ORF">NUM_33400</name>
</gene>
<keyword evidence="4" id="KW-1185">Reference proteome</keyword>
<dbReference type="RefSeq" id="WP_207125806.1">
    <property type="nucleotide sequence ID" value="NZ_BOPO01000055.1"/>
</dbReference>
<evidence type="ECO:0000313" key="3">
    <source>
        <dbReference type="EMBL" id="GIL28086.1"/>
    </source>
</evidence>
<dbReference type="Pfam" id="PF13517">
    <property type="entry name" value="FG-GAP_3"/>
    <property type="match status" value="2"/>
</dbReference>
<evidence type="ECO:0000256" key="1">
    <source>
        <dbReference type="ARBA" id="ARBA00022729"/>
    </source>
</evidence>
<feature type="chain" id="PRO_5035191649" description="VCBS repeat protein" evidence="2">
    <location>
        <begin position="38"/>
        <end position="429"/>
    </location>
</feature>
<evidence type="ECO:0000313" key="4">
    <source>
        <dbReference type="Proteomes" id="UP000614996"/>
    </source>
</evidence>
<evidence type="ECO:0008006" key="5">
    <source>
        <dbReference type="Google" id="ProtNLM"/>
    </source>
</evidence>
<dbReference type="InterPro" id="IPR013517">
    <property type="entry name" value="FG-GAP"/>
</dbReference>
<dbReference type="InterPro" id="IPR028994">
    <property type="entry name" value="Integrin_alpha_N"/>
</dbReference>
<accession>A0A8J4EL43</accession>
<dbReference type="PANTHER" id="PTHR44103">
    <property type="entry name" value="PROPROTEIN CONVERTASE P"/>
    <property type="match status" value="1"/>
</dbReference>
<proteinExistence type="predicted"/>
<feature type="signal peptide" evidence="2">
    <location>
        <begin position="1"/>
        <end position="37"/>
    </location>
</feature>
<dbReference type="EMBL" id="BOPO01000055">
    <property type="protein sequence ID" value="GIL28086.1"/>
    <property type="molecule type" value="Genomic_DNA"/>
</dbReference>
<dbReference type="PANTHER" id="PTHR44103:SF1">
    <property type="entry name" value="PROPROTEIN CONVERTASE P"/>
    <property type="match status" value="1"/>
</dbReference>
<dbReference type="Proteomes" id="UP000614996">
    <property type="component" value="Unassembled WGS sequence"/>
</dbReference>
<dbReference type="SUPFAM" id="SSF69318">
    <property type="entry name" value="Integrin alpha N-terminal domain"/>
    <property type="match status" value="1"/>
</dbReference>
<reference evidence="4" key="1">
    <citation type="journal article" date="2021" name="Int. J. Syst. Evol. Microbiol.">
        <title>Actinocatenispora comari sp. nov., an endophytic actinomycete isolated from aerial parts of Comarum salesowianum.</title>
        <authorList>
            <person name="Oyunbileg N."/>
            <person name="Iizaka Y."/>
            <person name="Hamada M."/>
            <person name="Davaapurev B.O."/>
            <person name="Fukumoto A."/>
            <person name="Tsetseg B."/>
            <person name="Kato F."/>
            <person name="Tamura T."/>
            <person name="Batkhuu J."/>
            <person name="Anzai Y."/>
        </authorList>
    </citation>
    <scope>NUCLEOTIDE SEQUENCE [LARGE SCALE GENOMIC DNA]</scope>
    <source>
        <strain evidence="4">NUM-2625</strain>
    </source>
</reference>
<dbReference type="AlphaFoldDB" id="A0A8J4EL43"/>
<sequence length="429" mass="44861">MFRNGSGGWRRWAGGSGLGMAVAVAAVVVLSSTTASAAPTGTSVGLPSYVMAPQSCDYIPPNPDLSVAKTVYRVGRQLGASSKVLLAGFEAGLVESNMNNLPCGDRDSLGVFQQRPSQGWGTAAQIMNVAYASNSFFTRAINVAAAYPGLSAGQVAQKVQVSAYPDRYDQAQGAASALIARVKLALSDHVSDFSGDGYADVLAVWNNGELHYYPNNGLKLSGNSEIGPGWGTFRFVTAADWSGDGAADVLGVNAAGDLLYYPHNGNGLSSPVKIGHGWSTFRQVMAADWSGDGHADVLGVNAAGDLLYYPHNGNGLSSPVKIGHGWSTFRQVMAADWSGDGHADVLGVDASGKLWYYPHNGNGLSSPVEIGHGFQTFTSVFAADFSGDGHADVLAVDSAGYLWYYPHSGNGFGTRVQIGHGFDTCKFVL</sequence>
<organism evidence="3 4">
    <name type="scientific">Actinocatenispora comari</name>
    <dbReference type="NCBI Taxonomy" id="2807577"/>
    <lineage>
        <taxon>Bacteria</taxon>
        <taxon>Bacillati</taxon>
        <taxon>Actinomycetota</taxon>
        <taxon>Actinomycetes</taxon>
        <taxon>Micromonosporales</taxon>
        <taxon>Micromonosporaceae</taxon>
        <taxon>Actinocatenispora</taxon>
    </lineage>
</organism>
<evidence type="ECO:0000256" key="2">
    <source>
        <dbReference type="SAM" id="SignalP"/>
    </source>
</evidence>
<name>A0A8J4EL43_9ACTN</name>
<keyword evidence="1 2" id="KW-0732">Signal</keyword>
<comment type="caution">
    <text evidence="3">The sequence shown here is derived from an EMBL/GenBank/DDBJ whole genome shotgun (WGS) entry which is preliminary data.</text>
</comment>
<protein>
    <recommendedName>
        <fullName evidence="5">VCBS repeat protein</fullName>
    </recommendedName>
</protein>